<comment type="caution">
    <text evidence="1">The sequence shown here is derived from an EMBL/GenBank/DDBJ whole genome shotgun (WGS) entry which is preliminary data.</text>
</comment>
<accession>A0AA36GBX2</accession>
<reference evidence="1" key="1">
    <citation type="submission" date="2023-06" db="EMBL/GenBank/DDBJ databases">
        <authorList>
            <person name="Delattre M."/>
        </authorList>
    </citation>
    <scope>NUCLEOTIDE SEQUENCE</scope>
    <source>
        <strain evidence="1">AF72</strain>
    </source>
</reference>
<proteinExistence type="predicted"/>
<feature type="non-terminal residue" evidence="1">
    <location>
        <position position="1"/>
    </location>
</feature>
<evidence type="ECO:0000313" key="1">
    <source>
        <dbReference type="EMBL" id="CAJ0585425.1"/>
    </source>
</evidence>
<gene>
    <name evidence="1" type="ORF">MSPICULIGERA_LOCUS23448</name>
</gene>
<protein>
    <submittedName>
        <fullName evidence="1">Uncharacterized protein</fullName>
    </submittedName>
</protein>
<evidence type="ECO:0000313" key="2">
    <source>
        <dbReference type="Proteomes" id="UP001177023"/>
    </source>
</evidence>
<dbReference type="EMBL" id="CATQJA010002704">
    <property type="protein sequence ID" value="CAJ0585425.1"/>
    <property type="molecule type" value="Genomic_DNA"/>
</dbReference>
<dbReference type="AlphaFoldDB" id="A0AA36GBX2"/>
<name>A0AA36GBX2_9BILA</name>
<sequence>MVMATQLEAAYEGPRFVEAFANNLTPYLTILLLMSIAERDELALTDTIGNFVCRSCTNSFRIEFGALTSLKPTTKANDLKNYEKANRLMPSLRYKDPQRYTQEIVSCIRYNGEKDKDGQSDYLKI</sequence>
<keyword evidence="2" id="KW-1185">Reference proteome</keyword>
<dbReference type="Proteomes" id="UP001177023">
    <property type="component" value="Unassembled WGS sequence"/>
</dbReference>
<organism evidence="1 2">
    <name type="scientific">Mesorhabditis spiculigera</name>
    <dbReference type="NCBI Taxonomy" id="96644"/>
    <lineage>
        <taxon>Eukaryota</taxon>
        <taxon>Metazoa</taxon>
        <taxon>Ecdysozoa</taxon>
        <taxon>Nematoda</taxon>
        <taxon>Chromadorea</taxon>
        <taxon>Rhabditida</taxon>
        <taxon>Rhabditina</taxon>
        <taxon>Rhabditomorpha</taxon>
        <taxon>Rhabditoidea</taxon>
        <taxon>Rhabditidae</taxon>
        <taxon>Mesorhabditinae</taxon>
        <taxon>Mesorhabditis</taxon>
    </lineage>
</organism>